<organism evidence="5 6">
    <name type="scientific">Helobdella robusta</name>
    <name type="common">Californian leech</name>
    <dbReference type="NCBI Taxonomy" id="6412"/>
    <lineage>
        <taxon>Eukaryota</taxon>
        <taxon>Metazoa</taxon>
        <taxon>Spiralia</taxon>
        <taxon>Lophotrochozoa</taxon>
        <taxon>Annelida</taxon>
        <taxon>Clitellata</taxon>
        <taxon>Hirudinea</taxon>
        <taxon>Rhynchobdellida</taxon>
        <taxon>Glossiphoniidae</taxon>
        <taxon>Helobdella</taxon>
    </lineage>
</organism>
<dbReference type="InParanoid" id="T1FW83"/>
<dbReference type="HOGENOM" id="CLU_464051_0_0_1"/>
<feature type="compositionally biased region" description="Polar residues" evidence="2">
    <location>
        <begin position="145"/>
        <end position="159"/>
    </location>
</feature>
<dbReference type="FunFam" id="1.10.840.10:FF:000015">
    <property type="entry name" value="Uncharacterized protein, isoform A"/>
    <property type="match status" value="1"/>
</dbReference>
<dbReference type="GO" id="GO:0007264">
    <property type="term" value="P:small GTPase-mediated signal transduction"/>
    <property type="evidence" value="ECO:0007669"/>
    <property type="project" value="InterPro"/>
</dbReference>
<dbReference type="InterPro" id="IPR001895">
    <property type="entry name" value="RASGEF_cat_dom"/>
</dbReference>
<dbReference type="EMBL" id="KB097731">
    <property type="protein sequence ID" value="ESN91045.1"/>
    <property type="molecule type" value="Genomic_DNA"/>
</dbReference>
<reference evidence="4 6" key="2">
    <citation type="journal article" date="2013" name="Nature">
        <title>Insights into bilaterian evolution from three spiralian genomes.</title>
        <authorList>
            <person name="Simakov O."/>
            <person name="Marletaz F."/>
            <person name="Cho S.J."/>
            <person name="Edsinger-Gonzales E."/>
            <person name="Havlak P."/>
            <person name="Hellsten U."/>
            <person name="Kuo D.H."/>
            <person name="Larsson T."/>
            <person name="Lv J."/>
            <person name="Arendt D."/>
            <person name="Savage R."/>
            <person name="Osoegawa K."/>
            <person name="de Jong P."/>
            <person name="Grimwood J."/>
            <person name="Chapman J.A."/>
            <person name="Shapiro H."/>
            <person name="Aerts A."/>
            <person name="Otillar R.P."/>
            <person name="Terry A.Y."/>
            <person name="Boore J.L."/>
            <person name="Grigoriev I.V."/>
            <person name="Lindberg D.R."/>
            <person name="Seaver E.C."/>
            <person name="Weisblat D.A."/>
            <person name="Putnam N.H."/>
            <person name="Rokhsar D.S."/>
        </authorList>
    </citation>
    <scope>NUCLEOTIDE SEQUENCE</scope>
</reference>
<dbReference type="eggNOG" id="ENOG502QPX3">
    <property type="taxonomic scope" value="Eukaryota"/>
</dbReference>
<keyword evidence="1" id="KW-0344">Guanine-nucleotide releasing factor</keyword>
<feature type="compositionally biased region" description="Polar residues" evidence="2">
    <location>
        <begin position="17"/>
        <end position="34"/>
    </location>
</feature>
<dbReference type="PROSITE" id="PS50009">
    <property type="entry name" value="RASGEF_CAT"/>
    <property type="match status" value="1"/>
</dbReference>
<feature type="region of interest" description="Disordered" evidence="2">
    <location>
        <begin position="143"/>
        <end position="208"/>
    </location>
</feature>
<dbReference type="InterPro" id="IPR036964">
    <property type="entry name" value="RASGEF_cat_dom_sf"/>
</dbReference>
<dbReference type="PANTHER" id="PTHR14247:SF8">
    <property type="entry name" value="RAS-GEF DOMAIN-CONTAINING PROTEIN"/>
    <property type="match status" value="1"/>
</dbReference>
<sequence>MEQMNLDKGKWTGSQPLLSVAIPSSTSKPRNSNIDRCPSMPHVSNKIIFSIKSFDTAAADGDDDDDNNTSANYSDSCNRVDYINKTNSTTNKSMLDSSFTALAKQSKIADINNNISGNNVTINDINNNNQNIRTIPSAAKPESYLNAQQSSPKSTNINHISPPSYKLSHSSSHESSSSLLPNSKKSSTSSSSSSAPPKPSRIATLKMQASSGTVRPVIKIRNTTLYEGIDDDIENTNSNAIGGNGKNRISSRDPTTICTGDIFSPLSSSYFKNIEEYKSDLITPCIKPLDQKATSKIRQLLLQNNPNLISKHITFVDIELTRLNQFVDTSLGSLSGLELTTLFQGQQLRQDIIERHYSMKLFVGATILFSPSLEERCDILAHWLNVAFELKVNAGNIFSFFSVMEAVCSFQVVRQKNVWKLLKMLHPSTFEIFEGKLLANYKSFLDGSAVILPYQRDTILPHLLPLVEILEKYAYEGDDVATCDAAHSSPTSAKLHSWEMNQPFYGLDIVLIHLDTTRLITQRVHLYLTASSNFQKSNPHRVTFLLDLLDPRTQARYLWGSKGVVVNRFDRVSKLDSLLTILSEKYEQ</sequence>
<dbReference type="GO" id="GO:0005085">
    <property type="term" value="F:guanyl-nucleotide exchange factor activity"/>
    <property type="evidence" value="ECO:0007669"/>
    <property type="project" value="UniProtKB-KW"/>
</dbReference>
<feature type="compositionally biased region" description="Low complexity" evidence="2">
    <location>
        <begin position="161"/>
        <end position="195"/>
    </location>
</feature>
<dbReference type="CTD" id="20213079"/>
<dbReference type="Proteomes" id="UP000015101">
    <property type="component" value="Unassembled WGS sequence"/>
</dbReference>
<dbReference type="SMART" id="SM00147">
    <property type="entry name" value="RasGEF"/>
    <property type="match status" value="1"/>
</dbReference>
<dbReference type="InterPro" id="IPR023578">
    <property type="entry name" value="Ras_GEF_dom_sf"/>
</dbReference>
<proteinExistence type="predicted"/>
<keyword evidence="6" id="KW-1185">Reference proteome</keyword>
<dbReference type="OrthoDB" id="2412973at2759"/>
<gene>
    <name evidence="5" type="primary">20213079</name>
    <name evidence="4" type="ORF">HELRODRAFT_194592</name>
</gene>
<dbReference type="InterPro" id="IPR051853">
    <property type="entry name" value="SH2-Ras-GEF_adapter"/>
</dbReference>
<dbReference type="RefSeq" id="XP_009030907.1">
    <property type="nucleotide sequence ID" value="XM_009032659.1"/>
</dbReference>
<dbReference type="KEGG" id="hro:HELRODRAFT_194592"/>
<dbReference type="PANTHER" id="PTHR14247">
    <property type="entry name" value="BREAST CANCER ANTI-ESTROGEN RESISTANCE PROTEIN 3 HOMOLOG-LIKE PROTEIN"/>
    <property type="match status" value="1"/>
</dbReference>
<evidence type="ECO:0000313" key="4">
    <source>
        <dbReference type="EMBL" id="ESN91045.1"/>
    </source>
</evidence>
<dbReference type="EMBL" id="AMQM01008173">
    <property type="status" value="NOT_ANNOTATED_CDS"/>
    <property type="molecule type" value="Genomic_DNA"/>
</dbReference>
<evidence type="ECO:0000259" key="3">
    <source>
        <dbReference type="PROSITE" id="PS50009"/>
    </source>
</evidence>
<dbReference type="STRING" id="6412.T1FW83"/>
<feature type="region of interest" description="Disordered" evidence="2">
    <location>
        <begin position="17"/>
        <end position="39"/>
    </location>
</feature>
<dbReference type="Gene3D" id="1.10.840.10">
    <property type="entry name" value="Ras guanine-nucleotide exchange factors catalytic domain"/>
    <property type="match status" value="1"/>
</dbReference>
<evidence type="ECO:0000256" key="1">
    <source>
        <dbReference type="PROSITE-ProRule" id="PRU00168"/>
    </source>
</evidence>
<dbReference type="GeneID" id="20213079"/>
<accession>T1FW83</accession>
<evidence type="ECO:0000256" key="2">
    <source>
        <dbReference type="SAM" id="MobiDB-lite"/>
    </source>
</evidence>
<dbReference type="Pfam" id="PF00617">
    <property type="entry name" value="RasGEF"/>
    <property type="match status" value="1"/>
</dbReference>
<protein>
    <recommendedName>
        <fullName evidence="3">Ras-GEF domain-containing protein</fullName>
    </recommendedName>
</protein>
<reference evidence="6" key="1">
    <citation type="submission" date="2012-12" db="EMBL/GenBank/DDBJ databases">
        <authorList>
            <person name="Hellsten U."/>
            <person name="Grimwood J."/>
            <person name="Chapman J.A."/>
            <person name="Shapiro H."/>
            <person name="Aerts A."/>
            <person name="Otillar R.P."/>
            <person name="Terry A.Y."/>
            <person name="Boore J.L."/>
            <person name="Simakov O."/>
            <person name="Marletaz F."/>
            <person name="Cho S.-J."/>
            <person name="Edsinger-Gonzales E."/>
            <person name="Havlak P."/>
            <person name="Kuo D.-H."/>
            <person name="Larsson T."/>
            <person name="Lv J."/>
            <person name="Arendt D."/>
            <person name="Savage R."/>
            <person name="Osoegawa K."/>
            <person name="de Jong P."/>
            <person name="Lindberg D.R."/>
            <person name="Seaver E.C."/>
            <person name="Weisblat D.A."/>
            <person name="Putnam N.H."/>
            <person name="Grigoriev I.V."/>
            <person name="Rokhsar D.S."/>
        </authorList>
    </citation>
    <scope>NUCLEOTIDE SEQUENCE</scope>
</reference>
<dbReference type="SUPFAM" id="SSF48366">
    <property type="entry name" value="Ras GEF"/>
    <property type="match status" value="1"/>
</dbReference>
<evidence type="ECO:0000313" key="5">
    <source>
        <dbReference type="EnsemblMetazoa" id="HelroP194592"/>
    </source>
</evidence>
<reference evidence="5" key="3">
    <citation type="submission" date="2015-06" db="UniProtKB">
        <authorList>
            <consortium name="EnsemblMetazoa"/>
        </authorList>
    </citation>
    <scope>IDENTIFICATION</scope>
</reference>
<name>T1FW83_HELRO</name>
<feature type="domain" description="Ras-GEF" evidence="3">
    <location>
        <begin position="305"/>
        <end position="552"/>
    </location>
</feature>
<evidence type="ECO:0000313" key="6">
    <source>
        <dbReference type="Proteomes" id="UP000015101"/>
    </source>
</evidence>
<dbReference type="AlphaFoldDB" id="T1FW83"/>
<dbReference type="EnsemblMetazoa" id="HelroT194592">
    <property type="protein sequence ID" value="HelroP194592"/>
    <property type="gene ID" value="HelroG194592"/>
</dbReference>